<proteinExistence type="inferred from homology"/>
<dbReference type="AlphaFoldDB" id="A0A667XHN0"/>
<reference evidence="9" key="3">
    <citation type="submission" date="2025-09" db="UniProtKB">
        <authorList>
            <consortium name="Ensembl"/>
        </authorList>
    </citation>
    <scope>IDENTIFICATION</scope>
</reference>
<dbReference type="Gene3D" id="3.10.350.10">
    <property type="entry name" value="LysM domain"/>
    <property type="match status" value="1"/>
</dbReference>
<evidence type="ECO:0000313" key="10">
    <source>
        <dbReference type="Proteomes" id="UP000472263"/>
    </source>
</evidence>
<dbReference type="Pfam" id="PF07534">
    <property type="entry name" value="TLD"/>
    <property type="match status" value="1"/>
</dbReference>
<dbReference type="PANTHER" id="PTHR23354">
    <property type="entry name" value="NUCLEOLAR PROTEIN 7/ESTROGEN RECEPTOR COACTIVATOR-RELATED"/>
    <property type="match status" value="1"/>
</dbReference>
<evidence type="ECO:0000256" key="3">
    <source>
        <dbReference type="ARBA" id="ARBA00023128"/>
    </source>
</evidence>
<dbReference type="InParanoid" id="A0A667XHN0"/>
<dbReference type="PROSITE" id="PS51886">
    <property type="entry name" value="TLDC"/>
    <property type="match status" value="1"/>
</dbReference>
<comment type="similarity">
    <text evidence="2">Belongs to the OXR1 family.</text>
</comment>
<feature type="region of interest" description="Disordered" evidence="6">
    <location>
        <begin position="437"/>
        <end position="456"/>
    </location>
</feature>
<feature type="region of interest" description="Disordered" evidence="6">
    <location>
        <begin position="80"/>
        <end position="99"/>
    </location>
</feature>
<evidence type="ECO:0000256" key="1">
    <source>
        <dbReference type="ARBA" id="ARBA00004173"/>
    </source>
</evidence>
<dbReference type="SMART" id="SM00257">
    <property type="entry name" value="LysM"/>
    <property type="match status" value="1"/>
</dbReference>
<dbReference type="PANTHER" id="PTHR23354:SF69">
    <property type="entry name" value="OXIDATION RESISTANCE PROTEIN 1"/>
    <property type="match status" value="1"/>
</dbReference>
<dbReference type="GeneTree" id="ENSGT00940000155187"/>
<dbReference type="GO" id="GO:0006979">
    <property type="term" value="P:response to oxidative stress"/>
    <property type="evidence" value="ECO:0007669"/>
    <property type="project" value="TreeGrafter"/>
</dbReference>
<feature type="domain" description="TLDc" evidence="8">
    <location>
        <begin position="458"/>
        <end position="615"/>
    </location>
</feature>
<reference evidence="9" key="1">
    <citation type="submission" date="2019-06" db="EMBL/GenBank/DDBJ databases">
        <authorList>
            <consortium name="Wellcome Sanger Institute Data Sharing"/>
        </authorList>
    </citation>
    <scope>NUCLEOTIDE SEQUENCE [LARGE SCALE GENOMIC DNA]</scope>
</reference>
<reference evidence="9" key="2">
    <citation type="submission" date="2025-08" db="UniProtKB">
        <authorList>
            <consortium name="Ensembl"/>
        </authorList>
    </citation>
    <scope>IDENTIFICATION</scope>
</reference>
<feature type="compositionally biased region" description="Acidic residues" evidence="6">
    <location>
        <begin position="273"/>
        <end position="292"/>
    </location>
</feature>
<accession>A0A667XHN0</accession>
<keyword evidence="3" id="KW-0496">Mitochondrion</keyword>
<comment type="subcellular location">
    <subcellularLocation>
        <location evidence="1">Mitochondrion</location>
    </subcellularLocation>
</comment>
<dbReference type="SMART" id="SM00584">
    <property type="entry name" value="TLDc"/>
    <property type="match status" value="1"/>
</dbReference>
<dbReference type="InterPro" id="IPR036779">
    <property type="entry name" value="LysM_dom_sf"/>
</dbReference>
<keyword evidence="10" id="KW-1185">Reference proteome</keyword>
<sequence>MAVDVPRGGAHSCPTRHHAVANQRPKDDPGQVESRDTLNSIALKFDTTPNELVTLNKLFSRAVVPGKVLYVPDPDFVSNAESSPSMSPISPPSPSPSEPDLLQVSYRVSPVNPPAANSRLVLLNAWGLHPFGVLNAHPNNRRGDYLHYIEVTQNKGAVGGVLLLTPTTIMFDPLGEQRGCDLQVMSVAMCTEVTDPGVRGHLPDDVEDSGLQANESSSSAAASLSKDVFSESEVSLLQDNDVKPSQHAMGLPAYLGQRYRLGAHHLHTISPQGEEEEEEEEEGEEQEQEEEGEARRRRGVRLLCVRLSRPMMKTFVSPSSAAMQRYAQQHRHTHTHTHLYRFTVPADRSDALLSFFIHWSPDTEEGGAGPSRRRAGFVVVKKKQEVEPGSERPPVHDITSKDWEVVSAAEYQRRVDALHSADLQALCRRLQISTRPGAAARSDLESEPLSPTLSEPSRLLTPERILQLVKHLPPRTIGYPWTLAFSTANHGSSIKTLYRNMAGLDTPTLMVLKDGDGQVFGALASEPLRVSDCFYGTGETFLFSFCPELQWTGDNMFFLKGDTDSLTFGGGGGFGLWLDGDLYHGRSSTCGTFGNPRLTQREDFVLQDIEVWAFH</sequence>
<evidence type="ECO:0000313" key="9">
    <source>
        <dbReference type="Ensembl" id="ENSMMDP00005017215.1"/>
    </source>
</evidence>
<dbReference type="Ensembl" id="ENSMMDT00005017648.1">
    <property type="protein sequence ID" value="ENSMMDP00005017215.1"/>
    <property type="gene ID" value="ENSMMDG00005008679.1"/>
</dbReference>
<feature type="region of interest" description="Disordered" evidence="6">
    <location>
        <begin position="1"/>
        <end position="35"/>
    </location>
</feature>
<evidence type="ECO:0000256" key="2">
    <source>
        <dbReference type="ARBA" id="ARBA00009540"/>
    </source>
</evidence>
<feature type="compositionally biased region" description="Basic and acidic residues" evidence="6">
    <location>
        <begin position="24"/>
        <end position="35"/>
    </location>
</feature>
<feature type="region of interest" description="Disordered" evidence="6">
    <location>
        <begin position="269"/>
        <end position="295"/>
    </location>
</feature>
<evidence type="ECO:0000259" key="7">
    <source>
        <dbReference type="PROSITE" id="PS51782"/>
    </source>
</evidence>
<evidence type="ECO:0000256" key="4">
    <source>
        <dbReference type="ARBA" id="ARBA00037112"/>
    </source>
</evidence>
<dbReference type="Pfam" id="PF01476">
    <property type="entry name" value="LysM"/>
    <property type="match status" value="1"/>
</dbReference>
<dbReference type="PROSITE" id="PS51782">
    <property type="entry name" value="LYSM"/>
    <property type="match status" value="1"/>
</dbReference>
<evidence type="ECO:0000256" key="6">
    <source>
        <dbReference type="SAM" id="MobiDB-lite"/>
    </source>
</evidence>
<name>A0A667XHN0_9TELE</name>
<evidence type="ECO:0000259" key="8">
    <source>
        <dbReference type="PROSITE" id="PS51886"/>
    </source>
</evidence>
<dbReference type="Proteomes" id="UP000472263">
    <property type="component" value="Chromosome 11"/>
</dbReference>
<protein>
    <recommendedName>
        <fullName evidence="5">Oxidation resistance protein 1</fullName>
    </recommendedName>
</protein>
<organism evidence="9 10">
    <name type="scientific">Myripristis murdjan</name>
    <name type="common">pinecone soldierfish</name>
    <dbReference type="NCBI Taxonomy" id="586833"/>
    <lineage>
        <taxon>Eukaryota</taxon>
        <taxon>Metazoa</taxon>
        <taxon>Chordata</taxon>
        <taxon>Craniata</taxon>
        <taxon>Vertebrata</taxon>
        <taxon>Euteleostomi</taxon>
        <taxon>Actinopterygii</taxon>
        <taxon>Neopterygii</taxon>
        <taxon>Teleostei</taxon>
        <taxon>Neoteleostei</taxon>
        <taxon>Acanthomorphata</taxon>
        <taxon>Holocentriformes</taxon>
        <taxon>Holocentridae</taxon>
        <taxon>Myripristis</taxon>
    </lineage>
</organism>
<comment type="function">
    <text evidence="4">May be involved in protection from oxidative damage.</text>
</comment>
<evidence type="ECO:0000256" key="5">
    <source>
        <dbReference type="ARBA" id="ARBA00040604"/>
    </source>
</evidence>
<feature type="domain" description="LysM" evidence="7">
    <location>
        <begin position="28"/>
        <end position="71"/>
    </location>
</feature>
<feature type="region of interest" description="Disordered" evidence="6">
    <location>
        <begin position="196"/>
        <end position="224"/>
    </location>
</feature>
<dbReference type="CDD" id="cd00118">
    <property type="entry name" value="LysM"/>
    <property type="match status" value="1"/>
</dbReference>
<dbReference type="GO" id="GO:0005634">
    <property type="term" value="C:nucleus"/>
    <property type="evidence" value="ECO:0007669"/>
    <property type="project" value="TreeGrafter"/>
</dbReference>
<dbReference type="SUPFAM" id="SSF54106">
    <property type="entry name" value="LysM domain"/>
    <property type="match status" value="1"/>
</dbReference>
<dbReference type="InterPro" id="IPR006571">
    <property type="entry name" value="TLDc_dom"/>
</dbReference>
<dbReference type="GO" id="GO:0005739">
    <property type="term" value="C:mitochondrion"/>
    <property type="evidence" value="ECO:0007669"/>
    <property type="project" value="UniProtKB-SubCell"/>
</dbReference>
<feature type="compositionally biased region" description="Low complexity" evidence="6">
    <location>
        <begin position="447"/>
        <end position="456"/>
    </location>
</feature>
<dbReference type="InterPro" id="IPR018392">
    <property type="entry name" value="LysM"/>
</dbReference>